<gene>
    <name evidence="13" type="ORF">DPMN_139214</name>
</gene>
<reference evidence="13" key="2">
    <citation type="submission" date="2020-11" db="EMBL/GenBank/DDBJ databases">
        <authorList>
            <person name="McCartney M.A."/>
            <person name="Auch B."/>
            <person name="Kono T."/>
            <person name="Mallez S."/>
            <person name="Becker A."/>
            <person name="Gohl D.M."/>
            <person name="Silverstein K.A.T."/>
            <person name="Koren S."/>
            <person name="Bechman K.B."/>
            <person name="Herman A."/>
            <person name="Abrahante J.E."/>
            <person name="Garbe J."/>
        </authorList>
    </citation>
    <scope>NUCLEOTIDE SEQUENCE</scope>
    <source>
        <strain evidence="13">Duluth1</strain>
        <tissue evidence="13">Whole animal</tissue>
    </source>
</reference>
<dbReference type="AlphaFoldDB" id="A0A9D4JFF9"/>
<dbReference type="InterPro" id="IPR008962">
    <property type="entry name" value="PapD-like_sf"/>
</dbReference>
<sequence>MNNQSTALAEGRLPVFVFPNNLTFFSDDQSSHKQCLTLYNPYEFPLKFKVLCTAPRKYTVVDAEGLIRPTCCVDVVVRHTDICINNEGMYDKFRVQVSEHGQRKVLGKKDLTAVLLPTKVREGTSSPEDTFLSLPSQRQQRGSTSESQPQPPVAVGRQASSSGPSFVVIVAGLVCITALMLPQLGDTSSRLPEYLHLSVNQKLIAAYVLGLVTMLILHI</sequence>
<comment type="subcellular location">
    <subcellularLocation>
        <location evidence="1">Endoplasmic reticulum membrane</location>
        <topology evidence="1">Multi-pass membrane protein</topology>
    </subcellularLocation>
    <subcellularLocation>
        <location evidence="2">Golgi apparatus membrane</location>
        <topology evidence="2">Multi-pass membrane protein</topology>
    </subcellularLocation>
</comment>
<name>A0A9D4JFF9_DREPO</name>
<dbReference type="Pfam" id="PF00635">
    <property type="entry name" value="Motile_Sperm"/>
    <property type="match status" value="1"/>
</dbReference>
<protein>
    <recommendedName>
        <fullName evidence="3">Motile sperm domain-containing protein 1</fullName>
    </recommendedName>
</protein>
<dbReference type="Proteomes" id="UP000828390">
    <property type="component" value="Unassembled WGS sequence"/>
</dbReference>
<feature type="compositionally biased region" description="Polar residues" evidence="10">
    <location>
        <begin position="123"/>
        <end position="148"/>
    </location>
</feature>
<evidence type="ECO:0000313" key="13">
    <source>
        <dbReference type="EMBL" id="KAH3810816.1"/>
    </source>
</evidence>
<keyword evidence="6 11" id="KW-1133">Transmembrane helix</keyword>
<dbReference type="InterPro" id="IPR039283">
    <property type="entry name" value="MOSPD1/3"/>
</dbReference>
<dbReference type="Gene3D" id="2.60.40.10">
    <property type="entry name" value="Immunoglobulins"/>
    <property type="match status" value="1"/>
</dbReference>
<evidence type="ECO:0000256" key="7">
    <source>
        <dbReference type="ARBA" id="ARBA00023034"/>
    </source>
</evidence>
<keyword evidence="4 11" id="KW-0812">Transmembrane</keyword>
<dbReference type="InterPro" id="IPR013783">
    <property type="entry name" value="Ig-like_fold"/>
</dbReference>
<keyword evidence="8 11" id="KW-0472">Membrane</keyword>
<dbReference type="FunFam" id="2.60.40.10:FF:000431">
    <property type="entry name" value="motile sperm domain-containing protein 1"/>
    <property type="match status" value="1"/>
</dbReference>
<comment type="function">
    <text evidence="9">Plays a role in differentiation and/or proliferation of mesenchymal stem cells. Proposed to be involved in epithelial-to-mesenchymal transition (EMT). However, another study suggests that it is not required for EMT or stem cell self-renewal and acts during later stages of differentiation.</text>
</comment>
<keyword evidence="7" id="KW-0333">Golgi apparatus</keyword>
<evidence type="ECO:0000256" key="1">
    <source>
        <dbReference type="ARBA" id="ARBA00004477"/>
    </source>
</evidence>
<dbReference type="OrthoDB" id="10022288at2759"/>
<dbReference type="EMBL" id="JAIWYP010000006">
    <property type="protein sequence ID" value="KAH3810816.1"/>
    <property type="molecule type" value="Genomic_DNA"/>
</dbReference>
<evidence type="ECO:0000256" key="9">
    <source>
        <dbReference type="ARBA" id="ARBA00045707"/>
    </source>
</evidence>
<evidence type="ECO:0000313" key="14">
    <source>
        <dbReference type="Proteomes" id="UP000828390"/>
    </source>
</evidence>
<dbReference type="SUPFAM" id="SSF49354">
    <property type="entry name" value="PapD-like"/>
    <property type="match status" value="1"/>
</dbReference>
<evidence type="ECO:0000256" key="6">
    <source>
        <dbReference type="ARBA" id="ARBA00022989"/>
    </source>
</evidence>
<feature type="transmembrane region" description="Helical" evidence="11">
    <location>
        <begin position="197"/>
        <end position="217"/>
    </location>
</feature>
<evidence type="ECO:0000256" key="8">
    <source>
        <dbReference type="ARBA" id="ARBA00023136"/>
    </source>
</evidence>
<dbReference type="InterPro" id="IPR000535">
    <property type="entry name" value="MSP_dom"/>
</dbReference>
<comment type="caution">
    <text evidence="13">The sequence shown here is derived from an EMBL/GenBank/DDBJ whole genome shotgun (WGS) entry which is preliminary data.</text>
</comment>
<evidence type="ECO:0000259" key="12">
    <source>
        <dbReference type="Pfam" id="PF00635"/>
    </source>
</evidence>
<dbReference type="GO" id="GO:0005789">
    <property type="term" value="C:endoplasmic reticulum membrane"/>
    <property type="evidence" value="ECO:0007669"/>
    <property type="project" value="UniProtKB-SubCell"/>
</dbReference>
<dbReference type="PANTHER" id="PTHR34441">
    <property type="entry name" value="MOTILE SPERM DOMAIN-CONTAINING PROTEIN 1"/>
    <property type="match status" value="1"/>
</dbReference>
<reference evidence="13" key="1">
    <citation type="journal article" date="2019" name="bioRxiv">
        <title>The Genome of the Zebra Mussel, Dreissena polymorpha: A Resource for Invasive Species Research.</title>
        <authorList>
            <person name="McCartney M.A."/>
            <person name="Auch B."/>
            <person name="Kono T."/>
            <person name="Mallez S."/>
            <person name="Zhang Y."/>
            <person name="Obille A."/>
            <person name="Becker A."/>
            <person name="Abrahante J.E."/>
            <person name="Garbe J."/>
            <person name="Badalamenti J.P."/>
            <person name="Herman A."/>
            <person name="Mangelson H."/>
            <person name="Liachko I."/>
            <person name="Sullivan S."/>
            <person name="Sone E.D."/>
            <person name="Koren S."/>
            <person name="Silverstein K.A.T."/>
            <person name="Beckman K.B."/>
            <person name="Gohl D.M."/>
        </authorList>
    </citation>
    <scope>NUCLEOTIDE SEQUENCE</scope>
    <source>
        <strain evidence="13">Duluth1</strain>
        <tissue evidence="13">Whole animal</tissue>
    </source>
</reference>
<feature type="transmembrane region" description="Helical" evidence="11">
    <location>
        <begin position="166"/>
        <end position="185"/>
    </location>
</feature>
<feature type="domain" description="MSP" evidence="12">
    <location>
        <begin position="15"/>
        <end position="110"/>
    </location>
</feature>
<evidence type="ECO:0000256" key="5">
    <source>
        <dbReference type="ARBA" id="ARBA00022824"/>
    </source>
</evidence>
<proteinExistence type="predicted"/>
<keyword evidence="14" id="KW-1185">Reference proteome</keyword>
<feature type="region of interest" description="Disordered" evidence="10">
    <location>
        <begin position="122"/>
        <end position="160"/>
    </location>
</feature>
<evidence type="ECO:0000256" key="4">
    <source>
        <dbReference type="ARBA" id="ARBA00022692"/>
    </source>
</evidence>
<organism evidence="13 14">
    <name type="scientific">Dreissena polymorpha</name>
    <name type="common">Zebra mussel</name>
    <name type="synonym">Mytilus polymorpha</name>
    <dbReference type="NCBI Taxonomy" id="45954"/>
    <lineage>
        <taxon>Eukaryota</taxon>
        <taxon>Metazoa</taxon>
        <taxon>Spiralia</taxon>
        <taxon>Lophotrochozoa</taxon>
        <taxon>Mollusca</taxon>
        <taxon>Bivalvia</taxon>
        <taxon>Autobranchia</taxon>
        <taxon>Heteroconchia</taxon>
        <taxon>Euheterodonta</taxon>
        <taxon>Imparidentia</taxon>
        <taxon>Neoheterodontei</taxon>
        <taxon>Myida</taxon>
        <taxon>Dreissenoidea</taxon>
        <taxon>Dreissenidae</taxon>
        <taxon>Dreissena</taxon>
    </lineage>
</organism>
<evidence type="ECO:0000256" key="11">
    <source>
        <dbReference type="SAM" id="Phobius"/>
    </source>
</evidence>
<evidence type="ECO:0000256" key="10">
    <source>
        <dbReference type="SAM" id="MobiDB-lite"/>
    </source>
</evidence>
<evidence type="ECO:0000256" key="3">
    <source>
        <dbReference type="ARBA" id="ARBA00020941"/>
    </source>
</evidence>
<evidence type="ECO:0000256" key="2">
    <source>
        <dbReference type="ARBA" id="ARBA00004653"/>
    </source>
</evidence>
<dbReference type="PANTHER" id="PTHR34441:SF1">
    <property type="entry name" value="MOTILE SPERM DOMAIN-CONTAINING 1"/>
    <property type="match status" value="1"/>
</dbReference>
<keyword evidence="5" id="KW-0256">Endoplasmic reticulum</keyword>
<accession>A0A9D4JFF9</accession>
<dbReference type="GO" id="GO:0000139">
    <property type="term" value="C:Golgi membrane"/>
    <property type="evidence" value="ECO:0007669"/>
    <property type="project" value="UniProtKB-SubCell"/>
</dbReference>